<dbReference type="EMBL" id="GEDG01032081">
    <property type="protein sequence ID" value="JAP11008.1"/>
    <property type="molecule type" value="Transcribed_RNA"/>
</dbReference>
<sequence>MVGTLRRSQQPLDLWESSLTGITIFKNFEHLLKCLARQHINLGQDLSKLDGNEGGVATKDRGISVSNLDTMIHDDDQGSVG</sequence>
<protein>
    <submittedName>
        <fullName evidence="1">Putative ovule protein</fullName>
    </submittedName>
</protein>
<feature type="non-terminal residue" evidence="1">
    <location>
        <position position="81"/>
    </location>
</feature>
<dbReference type="AlphaFoldDB" id="A0A0V0GU82"/>
<organism evidence="1">
    <name type="scientific">Solanum chacoense</name>
    <name type="common">Chaco potato</name>
    <dbReference type="NCBI Taxonomy" id="4108"/>
    <lineage>
        <taxon>Eukaryota</taxon>
        <taxon>Viridiplantae</taxon>
        <taxon>Streptophyta</taxon>
        <taxon>Embryophyta</taxon>
        <taxon>Tracheophyta</taxon>
        <taxon>Spermatophyta</taxon>
        <taxon>Magnoliopsida</taxon>
        <taxon>eudicotyledons</taxon>
        <taxon>Gunneridae</taxon>
        <taxon>Pentapetalae</taxon>
        <taxon>asterids</taxon>
        <taxon>lamiids</taxon>
        <taxon>Solanales</taxon>
        <taxon>Solanaceae</taxon>
        <taxon>Solanoideae</taxon>
        <taxon>Solaneae</taxon>
        <taxon>Solanum</taxon>
    </lineage>
</organism>
<reference evidence="1" key="1">
    <citation type="submission" date="2015-12" db="EMBL/GenBank/DDBJ databases">
        <title>Gene expression during late stages of embryo sac development: a critical building block for successful pollen-pistil interactions.</title>
        <authorList>
            <person name="Liu Y."/>
            <person name="Joly V."/>
            <person name="Sabar M."/>
            <person name="Matton D.P."/>
        </authorList>
    </citation>
    <scope>NUCLEOTIDE SEQUENCE</scope>
</reference>
<evidence type="ECO:0000313" key="1">
    <source>
        <dbReference type="EMBL" id="JAP11008.1"/>
    </source>
</evidence>
<name>A0A0V0GU82_SOLCH</name>
<proteinExistence type="predicted"/>
<accession>A0A0V0GU82</accession>